<feature type="domain" description="ATP-grasp" evidence="14">
    <location>
        <begin position="120"/>
        <end position="317"/>
    </location>
</feature>
<evidence type="ECO:0000259" key="14">
    <source>
        <dbReference type="PROSITE" id="PS50975"/>
    </source>
</evidence>
<dbReference type="GO" id="GO:2001295">
    <property type="term" value="P:malonyl-CoA biosynthetic process"/>
    <property type="evidence" value="ECO:0007669"/>
    <property type="project" value="UniProtKB-UniPathway"/>
</dbReference>
<keyword evidence="13" id="KW-0276">Fatty acid metabolism</keyword>
<keyword evidence="13" id="KW-0444">Lipid biosynthesis</keyword>
<dbReference type="InterPro" id="IPR005482">
    <property type="entry name" value="Biotin_COase_C"/>
</dbReference>
<dbReference type="GO" id="GO:0006633">
    <property type="term" value="P:fatty acid biosynthetic process"/>
    <property type="evidence" value="ECO:0007669"/>
    <property type="project" value="UniProtKB-KW"/>
</dbReference>
<comment type="pathway">
    <text evidence="2 13">Lipid metabolism; malonyl-CoA biosynthesis; malonyl-CoA from acetyl-CoA: step 1/1.</text>
</comment>
<dbReference type="InterPro" id="IPR011764">
    <property type="entry name" value="Biotin_carboxylation_dom"/>
</dbReference>
<dbReference type="UniPathway" id="UPA00655">
    <property type="reaction ID" value="UER00711"/>
</dbReference>
<organism evidence="16 17">
    <name type="scientific">Intestinimonas butyriciproducens</name>
    <dbReference type="NCBI Taxonomy" id="1297617"/>
    <lineage>
        <taxon>Bacteria</taxon>
        <taxon>Bacillati</taxon>
        <taxon>Bacillota</taxon>
        <taxon>Clostridia</taxon>
        <taxon>Eubacteriales</taxon>
        <taxon>Intestinimonas</taxon>
    </lineage>
</organism>
<dbReference type="Gene3D" id="3.30.470.20">
    <property type="entry name" value="ATP-grasp fold, B domain"/>
    <property type="match status" value="1"/>
</dbReference>
<dbReference type="FunFam" id="3.40.50.20:FF:000010">
    <property type="entry name" value="Propionyl-CoA carboxylase subunit alpha"/>
    <property type="match status" value="1"/>
</dbReference>
<dbReference type="KEGG" id="ibu:IB211_02327c"/>
<dbReference type="PROSITE" id="PS50975">
    <property type="entry name" value="ATP_GRASP"/>
    <property type="match status" value="1"/>
</dbReference>
<keyword evidence="13" id="KW-0275">Fatty acid biosynthesis</keyword>
<evidence type="ECO:0000256" key="4">
    <source>
        <dbReference type="ARBA" id="ARBA00013263"/>
    </source>
</evidence>
<protein>
    <recommendedName>
        <fullName evidence="4 13">Biotin carboxylase</fullName>
        <ecNumber evidence="4 13">6.3.4.14</ecNumber>
    </recommendedName>
    <alternativeName>
        <fullName evidence="13">Acetyl-coenzyme A carboxylase biotin carboxylase subunit A</fullName>
    </alternativeName>
</protein>
<dbReference type="Pfam" id="PF00289">
    <property type="entry name" value="Biotin_carb_N"/>
    <property type="match status" value="1"/>
</dbReference>
<dbReference type="NCBIfam" id="TIGR00514">
    <property type="entry name" value="accC"/>
    <property type="match status" value="1"/>
</dbReference>
<evidence type="ECO:0000256" key="11">
    <source>
        <dbReference type="ARBA" id="ARBA00048600"/>
    </source>
</evidence>
<evidence type="ECO:0000256" key="13">
    <source>
        <dbReference type="RuleBase" id="RU365063"/>
    </source>
</evidence>
<gene>
    <name evidence="16" type="ORF">IB211_02327c</name>
</gene>
<dbReference type="NCBIfam" id="NF006367">
    <property type="entry name" value="PRK08591.1"/>
    <property type="match status" value="1"/>
</dbReference>
<name>A0A0S2W5V6_9FIRM</name>
<evidence type="ECO:0000256" key="6">
    <source>
        <dbReference type="ARBA" id="ARBA00022723"/>
    </source>
</evidence>
<keyword evidence="5 13" id="KW-0436">Ligase</keyword>
<dbReference type="Pfam" id="PF02786">
    <property type="entry name" value="CPSase_L_D2"/>
    <property type="match status" value="1"/>
</dbReference>
<dbReference type="GO" id="GO:0005524">
    <property type="term" value="F:ATP binding"/>
    <property type="evidence" value="ECO:0007669"/>
    <property type="project" value="UniProtKB-UniRule"/>
</dbReference>
<dbReference type="AlphaFoldDB" id="A0A0S2W5V6"/>
<evidence type="ECO:0000256" key="9">
    <source>
        <dbReference type="ARBA" id="ARBA00022842"/>
    </source>
</evidence>
<dbReference type="Proteomes" id="UP000064844">
    <property type="component" value="Chromosome"/>
</dbReference>
<dbReference type="InterPro" id="IPR011054">
    <property type="entry name" value="Rudment_hybrid_motif"/>
</dbReference>
<dbReference type="GO" id="GO:0004075">
    <property type="term" value="F:biotin carboxylase activity"/>
    <property type="evidence" value="ECO:0007669"/>
    <property type="project" value="UniProtKB-EC"/>
</dbReference>
<dbReference type="InterPro" id="IPR005481">
    <property type="entry name" value="BC-like_N"/>
</dbReference>
<reference evidence="16 17" key="1">
    <citation type="journal article" date="2015" name="Nat. Commun.">
        <title>Production of butyrate from lysine and the Amadori product fructoselysine by a human gut commensal.</title>
        <authorList>
            <person name="Bui T.P."/>
            <person name="Ritari J."/>
            <person name="Boeren S."/>
            <person name="de Waard P."/>
            <person name="Plugge C.M."/>
            <person name="de Vos W.M."/>
        </authorList>
    </citation>
    <scope>NUCLEOTIDE SEQUENCE [LARGE SCALE GENOMIC DNA]</scope>
    <source>
        <strain evidence="16 17">AF211</strain>
    </source>
</reference>
<dbReference type="PROSITE" id="PS00867">
    <property type="entry name" value="CPSASE_2"/>
    <property type="match status" value="1"/>
</dbReference>
<reference evidence="17" key="2">
    <citation type="submission" date="2015-04" db="EMBL/GenBank/DDBJ databases">
        <title>A butyrogenic pathway from the amino acid lysine in a human gut commensal.</title>
        <authorList>
            <person name="de Vos W.M."/>
            <person name="Bui N.T.P."/>
            <person name="Plugge C.M."/>
            <person name="Ritari J."/>
        </authorList>
    </citation>
    <scope>NUCLEOTIDE SEQUENCE [LARGE SCALE GENOMIC DNA]</scope>
    <source>
        <strain evidence="17">AF211</strain>
    </source>
</reference>
<dbReference type="PANTHER" id="PTHR48095:SF2">
    <property type="entry name" value="BIOTIN CARBOXYLASE, CHLOROPLASTIC"/>
    <property type="match status" value="1"/>
</dbReference>
<evidence type="ECO:0000256" key="2">
    <source>
        <dbReference type="ARBA" id="ARBA00004956"/>
    </source>
</evidence>
<sequence length="457" mass="49382">MFHRILIANRGEIAVRIIRTCREMEIETVAVYSTADAEALHVKLATRAVCIGPARAADSYLNLPAILTAAVETGCDAIHPGYGFLSENAELADLCAECGLKFIGPGGDVIRTMGNKAAARMLMRENRVPVVPGSDGPVRSLEQAAAVAGAVGYPVLVKASSGGGGRGMRRVDAPEELPGLYAAAQAEAVACFGDGELYVEKLILHPRHIEFQVLADSHGNVVHLGERDCSIQRKNQKLVEESPSRGLDADLRQAMGAAAVRAAQCARYQSAGTVEFVLDGSGAFYFIEMNTRIQVEHPVTEMITGVDLVREQIRIAAGLPLGMTQSEVRQNGHALECRINAEDPGAGFRPGPGTTRFLHLPGGPGVRVDTALYCGCVMPPQYDSLAAKVVVHAHTRLEAIRRMRRALEEVVIEGYPTTADLCHLILYHPDFVKGKYDTSFLERHLEALLQWEGEGER</sequence>
<dbReference type="InterPro" id="IPR005479">
    <property type="entry name" value="CPAse_ATP-bd"/>
</dbReference>
<dbReference type="eggNOG" id="COG0439">
    <property type="taxonomic scope" value="Bacteria"/>
</dbReference>
<evidence type="ECO:0000313" key="16">
    <source>
        <dbReference type="EMBL" id="ALP94718.1"/>
    </source>
</evidence>
<evidence type="ECO:0000256" key="7">
    <source>
        <dbReference type="ARBA" id="ARBA00022741"/>
    </source>
</evidence>
<dbReference type="PROSITE" id="PS00866">
    <property type="entry name" value="CPSASE_1"/>
    <property type="match status" value="1"/>
</dbReference>
<evidence type="ECO:0000256" key="5">
    <source>
        <dbReference type="ARBA" id="ARBA00022598"/>
    </source>
</evidence>
<dbReference type="EC" id="6.3.4.14" evidence="4 13"/>
<comment type="function">
    <text evidence="1 13">This protein is a component of the acetyl coenzyme A carboxylase complex; first, biotin carboxylase catalyzes the carboxylation of the carrier protein and then the transcarboxylase transfers the carboxyl group to form malonyl-CoA.</text>
</comment>
<evidence type="ECO:0000256" key="8">
    <source>
        <dbReference type="ARBA" id="ARBA00022840"/>
    </source>
</evidence>
<dbReference type="InterPro" id="IPR016185">
    <property type="entry name" value="PreATP-grasp_dom_sf"/>
</dbReference>
<dbReference type="InterPro" id="IPR004549">
    <property type="entry name" value="Acetyl_CoA_COase_biotin_COase"/>
</dbReference>
<proteinExistence type="predicted"/>
<keyword evidence="8 12" id="KW-0067">ATP-binding</keyword>
<dbReference type="EMBL" id="CP011307">
    <property type="protein sequence ID" value="ALP94718.1"/>
    <property type="molecule type" value="Genomic_DNA"/>
</dbReference>
<dbReference type="SUPFAM" id="SSF56059">
    <property type="entry name" value="Glutathione synthetase ATP-binding domain-like"/>
    <property type="match status" value="1"/>
</dbReference>
<evidence type="ECO:0000256" key="12">
    <source>
        <dbReference type="PROSITE-ProRule" id="PRU00409"/>
    </source>
</evidence>
<dbReference type="GO" id="GO:0046872">
    <property type="term" value="F:metal ion binding"/>
    <property type="evidence" value="ECO:0007669"/>
    <property type="project" value="UniProtKB-KW"/>
</dbReference>
<dbReference type="SMART" id="SM00878">
    <property type="entry name" value="Biotin_carb_C"/>
    <property type="match status" value="1"/>
</dbReference>
<keyword evidence="7 12" id="KW-0547">Nucleotide-binding</keyword>
<dbReference type="PANTHER" id="PTHR48095">
    <property type="entry name" value="PYRUVATE CARBOXYLASE SUBUNIT A"/>
    <property type="match status" value="1"/>
</dbReference>
<keyword evidence="6" id="KW-0479">Metal-binding</keyword>
<evidence type="ECO:0000313" key="17">
    <source>
        <dbReference type="Proteomes" id="UP000064844"/>
    </source>
</evidence>
<accession>A0A0S2W5V6</accession>
<feature type="domain" description="Biotin carboxylation" evidence="15">
    <location>
        <begin position="1"/>
        <end position="446"/>
    </location>
</feature>
<dbReference type="FunFam" id="3.30.1490.20:FF:000003">
    <property type="entry name" value="acetyl-CoA carboxylase isoform X1"/>
    <property type="match status" value="1"/>
</dbReference>
<evidence type="ECO:0000256" key="10">
    <source>
        <dbReference type="ARBA" id="ARBA00023267"/>
    </source>
</evidence>
<comment type="catalytic activity">
    <reaction evidence="11 13">
        <text>N(6)-biotinyl-L-lysyl-[protein] + hydrogencarbonate + ATP = N(6)-carboxybiotinyl-L-lysyl-[protein] + ADP + phosphate + H(+)</text>
        <dbReference type="Rhea" id="RHEA:13501"/>
        <dbReference type="Rhea" id="RHEA-COMP:10505"/>
        <dbReference type="Rhea" id="RHEA-COMP:10506"/>
        <dbReference type="ChEBI" id="CHEBI:15378"/>
        <dbReference type="ChEBI" id="CHEBI:17544"/>
        <dbReference type="ChEBI" id="CHEBI:30616"/>
        <dbReference type="ChEBI" id="CHEBI:43474"/>
        <dbReference type="ChEBI" id="CHEBI:83144"/>
        <dbReference type="ChEBI" id="CHEBI:83145"/>
        <dbReference type="ChEBI" id="CHEBI:456216"/>
        <dbReference type="EC" id="6.3.4.14"/>
    </reaction>
</comment>
<dbReference type="STRING" id="1297617.IB211_02327c"/>
<dbReference type="Pfam" id="PF02785">
    <property type="entry name" value="Biotin_carb_C"/>
    <property type="match status" value="1"/>
</dbReference>
<keyword evidence="10 13" id="KW-0092">Biotin</keyword>
<dbReference type="SUPFAM" id="SSF52440">
    <property type="entry name" value="PreATP-grasp domain"/>
    <property type="match status" value="1"/>
</dbReference>
<evidence type="ECO:0000259" key="15">
    <source>
        <dbReference type="PROSITE" id="PS50979"/>
    </source>
</evidence>
<dbReference type="InterPro" id="IPR011761">
    <property type="entry name" value="ATP-grasp"/>
</dbReference>
<dbReference type="InterPro" id="IPR051602">
    <property type="entry name" value="ACC_Biotin_Carboxylase"/>
</dbReference>
<comment type="subunit">
    <text evidence="3 13">Acetyl-CoA carboxylase is a heterohexamer of biotin carboxyl carrier protein, biotin carboxylase and the two subunits of carboxyl transferase in a 2:2 complex.</text>
</comment>
<evidence type="ECO:0000256" key="3">
    <source>
        <dbReference type="ARBA" id="ARBA00011750"/>
    </source>
</evidence>
<dbReference type="PROSITE" id="PS50979">
    <property type="entry name" value="BC"/>
    <property type="match status" value="1"/>
</dbReference>
<dbReference type="PATRIC" id="fig|1297617.4.peg.2400"/>
<keyword evidence="9" id="KW-0460">Magnesium</keyword>
<evidence type="ECO:0000256" key="1">
    <source>
        <dbReference type="ARBA" id="ARBA00003761"/>
    </source>
</evidence>
<dbReference type="RefSeq" id="WP_058118105.1">
    <property type="nucleotide sequence ID" value="NZ_CALICV010000092.1"/>
</dbReference>
<dbReference type="SUPFAM" id="SSF51246">
    <property type="entry name" value="Rudiment single hybrid motif"/>
    <property type="match status" value="1"/>
</dbReference>
<keyword evidence="13" id="KW-0443">Lipid metabolism</keyword>
<keyword evidence="17" id="KW-1185">Reference proteome</keyword>